<evidence type="ECO:0000313" key="1">
    <source>
        <dbReference type="EMBL" id="GEP42558.1"/>
    </source>
</evidence>
<evidence type="ECO:0000313" key="2">
    <source>
        <dbReference type="Proteomes" id="UP000321577"/>
    </source>
</evidence>
<evidence type="ECO:0008006" key="3">
    <source>
        <dbReference type="Google" id="ProtNLM"/>
    </source>
</evidence>
<dbReference type="RefSeq" id="WP_146850153.1">
    <property type="nucleotide sequence ID" value="NZ_BKAG01000010.1"/>
</dbReference>
<dbReference type="EMBL" id="BKAG01000010">
    <property type="protein sequence ID" value="GEP42558.1"/>
    <property type="molecule type" value="Genomic_DNA"/>
</dbReference>
<protein>
    <recommendedName>
        <fullName evidence="3">Peptidase C39-like domain-containing protein</fullName>
    </recommendedName>
</protein>
<dbReference type="AlphaFoldDB" id="A0A512M739"/>
<dbReference type="Gene3D" id="3.90.70.10">
    <property type="entry name" value="Cysteine proteinases"/>
    <property type="match status" value="1"/>
</dbReference>
<sequence length="205" mass="22346">MKRIVFSVLLLLVLAAGAVIVWMNLRARTPGSISATGGEAMTVMLPDTSGTYMQNDPRWGSDKLGKTTEPLAHIGCTVCSVAMACTNLGELRTPKELNEQLTAKGGFTSAGWLVWGALPQITSNHIHAKVTSRPLHSDLDWALKSGAYPVVKYVLPHGVPHWVIIVGKEGTEYLARDPLRRGEKPVKLSALTSRIYSARFIQRKS</sequence>
<dbReference type="Proteomes" id="UP000321577">
    <property type="component" value="Unassembled WGS sequence"/>
</dbReference>
<dbReference type="OrthoDB" id="1861022at2"/>
<name>A0A512M739_9BACT</name>
<reference evidence="1 2" key="1">
    <citation type="submission" date="2019-07" db="EMBL/GenBank/DDBJ databases">
        <title>Whole genome shotgun sequence of Brevifollis gellanilyticus NBRC 108608.</title>
        <authorList>
            <person name="Hosoyama A."/>
            <person name="Uohara A."/>
            <person name="Ohji S."/>
            <person name="Ichikawa N."/>
        </authorList>
    </citation>
    <scope>NUCLEOTIDE SEQUENCE [LARGE SCALE GENOMIC DNA]</scope>
    <source>
        <strain evidence="1 2">NBRC 108608</strain>
    </source>
</reference>
<keyword evidence="2" id="KW-1185">Reference proteome</keyword>
<organism evidence="1 2">
    <name type="scientific">Brevifollis gellanilyticus</name>
    <dbReference type="NCBI Taxonomy" id="748831"/>
    <lineage>
        <taxon>Bacteria</taxon>
        <taxon>Pseudomonadati</taxon>
        <taxon>Verrucomicrobiota</taxon>
        <taxon>Verrucomicrobiia</taxon>
        <taxon>Verrucomicrobiales</taxon>
        <taxon>Verrucomicrobiaceae</taxon>
    </lineage>
</organism>
<comment type="caution">
    <text evidence="1">The sequence shown here is derived from an EMBL/GenBank/DDBJ whole genome shotgun (WGS) entry which is preliminary data.</text>
</comment>
<proteinExistence type="predicted"/>
<gene>
    <name evidence="1" type="ORF">BGE01nite_18490</name>
</gene>
<accession>A0A512M739</accession>